<evidence type="ECO:0000313" key="3">
    <source>
        <dbReference type="Proteomes" id="UP000078543"/>
    </source>
</evidence>
<accession>A0A178MJ35</accession>
<organism evidence="2 3">
    <name type="scientific">Magnetospirillum moscoviense</name>
    <dbReference type="NCBI Taxonomy" id="1437059"/>
    <lineage>
        <taxon>Bacteria</taxon>
        <taxon>Pseudomonadati</taxon>
        <taxon>Pseudomonadota</taxon>
        <taxon>Alphaproteobacteria</taxon>
        <taxon>Rhodospirillales</taxon>
        <taxon>Rhodospirillaceae</taxon>
        <taxon>Magnetospirillum</taxon>
    </lineage>
</organism>
<evidence type="ECO:0000313" key="2">
    <source>
        <dbReference type="EMBL" id="OAN48741.1"/>
    </source>
</evidence>
<name>A0A178MJ35_9PROT</name>
<dbReference type="InterPro" id="IPR003795">
    <property type="entry name" value="DUF192"/>
</dbReference>
<proteinExistence type="predicted"/>
<keyword evidence="1" id="KW-0732">Signal</keyword>
<dbReference type="AlphaFoldDB" id="A0A178MJ35"/>
<dbReference type="Pfam" id="PF02643">
    <property type="entry name" value="DUF192"/>
    <property type="match status" value="1"/>
</dbReference>
<dbReference type="Gene3D" id="2.60.120.1140">
    <property type="entry name" value="Protein of unknown function DUF192"/>
    <property type="match status" value="1"/>
</dbReference>
<gene>
    <name evidence="2" type="ORF">A6A05_14595</name>
</gene>
<keyword evidence="3" id="KW-1185">Reference proteome</keyword>
<feature type="chain" id="PRO_5008091989" description="DUF192 domain-containing protein" evidence="1">
    <location>
        <begin position="24"/>
        <end position="162"/>
    </location>
</feature>
<dbReference type="RefSeq" id="WP_068502494.1">
    <property type="nucleotide sequence ID" value="NZ_LWQU01000156.1"/>
</dbReference>
<dbReference type="OrthoDB" id="9808290at2"/>
<dbReference type="EMBL" id="LWQU01000156">
    <property type="protein sequence ID" value="OAN48741.1"/>
    <property type="molecule type" value="Genomic_DNA"/>
</dbReference>
<feature type="signal peptide" evidence="1">
    <location>
        <begin position="1"/>
        <end position="23"/>
    </location>
</feature>
<comment type="caution">
    <text evidence="2">The sequence shown here is derived from an EMBL/GenBank/DDBJ whole genome shotgun (WGS) entry which is preliminary data.</text>
</comment>
<dbReference type="Proteomes" id="UP000078543">
    <property type="component" value="Unassembled WGS sequence"/>
</dbReference>
<dbReference type="InterPro" id="IPR038695">
    <property type="entry name" value="Saro_0823-like_sf"/>
</dbReference>
<protein>
    <recommendedName>
        <fullName evidence="4">DUF192 domain-containing protein</fullName>
    </recommendedName>
</protein>
<reference evidence="2 3" key="1">
    <citation type="submission" date="2016-04" db="EMBL/GenBank/DDBJ databases">
        <title>Draft genome sequence of freshwater magnetotactic bacteria Magnetospirillum marisnigri SP-1 and Magnetospirillum moscoviense BB-1.</title>
        <authorList>
            <person name="Koziaeva V."/>
            <person name="Dziuba M.V."/>
            <person name="Ivanov T.M."/>
            <person name="Kuznetsov B."/>
            <person name="Grouzdev D.S."/>
        </authorList>
    </citation>
    <scope>NUCLEOTIDE SEQUENCE [LARGE SCALE GENOMIC DNA]</scope>
    <source>
        <strain evidence="2 3">BB-1</strain>
    </source>
</reference>
<evidence type="ECO:0008006" key="4">
    <source>
        <dbReference type="Google" id="ProtNLM"/>
    </source>
</evidence>
<dbReference type="PANTHER" id="PTHR37953:SF1">
    <property type="entry name" value="UPF0127 PROTEIN MJ1496"/>
    <property type="match status" value="1"/>
</dbReference>
<dbReference type="PANTHER" id="PTHR37953">
    <property type="entry name" value="UPF0127 PROTEIN MJ1496"/>
    <property type="match status" value="1"/>
</dbReference>
<sequence>MTISRWGLAFAMVLAVLGGAAQAEDRPHGQASGVEFAQSPLRVVTASGRGHAFTVELAETPDQLTQGLMFRTHMKADAGMLFHFGRPRPVSMWMKNTLIPLDMVFIDQTGRVVGIHAGAVPHSEAVISSPSPVLSVLELNAGTAARLGVKAGDRVEHPWFKH</sequence>
<evidence type="ECO:0000256" key="1">
    <source>
        <dbReference type="SAM" id="SignalP"/>
    </source>
</evidence>